<organism evidence="1 2">
    <name type="scientific">Pomacea canaliculata</name>
    <name type="common">Golden apple snail</name>
    <dbReference type="NCBI Taxonomy" id="400727"/>
    <lineage>
        <taxon>Eukaryota</taxon>
        <taxon>Metazoa</taxon>
        <taxon>Spiralia</taxon>
        <taxon>Lophotrochozoa</taxon>
        <taxon>Mollusca</taxon>
        <taxon>Gastropoda</taxon>
        <taxon>Caenogastropoda</taxon>
        <taxon>Architaenioglossa</taxon>
        <taxon>Ampullarioidea</taxon>
        <taxon>Ampullariidae</taxon>
        <taxon>Pomacea</taxon>
    </lineage>
</organism>
<comment type="caution">
    <text evidence="1">The sequence shown here is derived from an EMBL/GenBank/DDBJ whole genome shotgun (WGS) entry which is preliminary data.</text>
</comment>
<accession>A0A2T7Q091</accession>
<keyword evidence="2" id="KW-1185">Reference proteome</keyword>
<gene>
    <name evidence="1" type="ORF">C0Q70_01720</name>
</gene>
<name>A0A2T7Q091_POMCA</name>
<proteinExistence type="predicted"/>
<evidence type="ECO:0000313" key="1">
    <source>
        <dbReference type="EMBL" id="PVD39092.1"/>
    </source>
</evidence>
<dbReference type="Proteomes" id="UP000245119">
    <property type="component" value="Linkage Group LG1"/>
</dbReference>
<evidence type="ECO:0000313" key="2">
    <source>
        <dbReference type="Proteomes" id="UP000245119"/>
    </source>
</evidence>
<sequence>MVAFQANSWFFAAGESPVHVGHHLRQIGEGVDNVMGASRSQKLARAFQTLLHVLWRQACLVLQAVDVHVVAVACHSHGPTAGIEGFAHARYSVIHLYNGLHEVHVQQFQVAEKHKGLGPNAIGYLVARDISVRHEALADSLLSYDVGHGAEKAGRDPDAAAQLLTQLPRGLRGARDQFAVLPQHRQLHWKQLLEERLHVLLCWRPPICLLPALANGGHAHDFPDVLTCTKTVAGAKTYLSIVVPLQSRMQARTGPR</sequence>
<dbReference type="AlphaFoldDB" id="A0A2T7Q091"/>
<reference evidence="1 2" key="1">
    <citation type="submission" date="2018-04" db="EMBL/GenBank/DDBJ databases">
        <title>The genome of golden apple snail Pomacea canaliculata provides insight into stress tolerance and invasive adaptation.</title>
        <authorList>
            <person name="Liu C."/>
            <person name="Liu B."/>
            <person name="Ren Y."/>
            <person name="Zhang Y."/>
            <person name="Wang H."/>
            <person name="Li S."/>
            <person name="Jiang F."/>
            <person name="Yin L."/>
            <person name="Zhang G."/>
            <person name="Qian W."/>
            <person name="Fan W."/>
        </authorList>
    </citation>
    <scope>NUCLEOTIDE SEQUENCE [LARGE SCALE GENOMIC DNA]</scope>
    <source>
        <strain evidence="1">SZHN2017</strain>
        <tissue evidence="1">Muscle</tissue>
    </source>
</reference>
<dbReference type="EMBL" id="PZQS01000001">
    <property type="protein sequence ID" value="PVD39092.1"/>
    <property type="molecule type" value="Genomic_DNA"/>
</dbReference>
<protein>
    <submittedName>
        <fullName evidence="1">Uncharacterized protein</fullName>
    </submittedName>
</protein>